<dbReference type="Gene3D" id="3.90.1720.10">
    <property type="entry name" value="endopeptidase domain like (from Nostoc punctiforme)"/>
    <property type="match status" value="1"/>
</dbReference>
<proteinExistence type="predicted"/>
<feature type="chain" id="PRO_5001699166" description="Peptidase C51 domain-containing protein" evidence="2">
    <location>
        <begin position="30"/>
        <end position="208"/>
    </location>
</feature>
<feature type="region of interest" description="Disordered" evidence="1">
    <location>
        <begin position="164"/>
        <end position="186"/>
    </location>
</feature>
<evidence type="ECO:0000259" key="3">
    <source>
        <dbReference type="PROSITE" id="PS50911"/>
    </source>
</evidence>
<accession>A0A074MBZ9</accession>
<organism evidence="4 5">
    <name type="scientific">Erythrobacter longus</name>
    <dbReference type="NCBI Taxonomy" id="1044"/>
    <lineage>
        <taxon>Bacteria</taxon>
        <taxon>Pseudomonadati</taxon>
        <taxon>Pseudomonadota</taxon>
        <taxon>Alphaproteobacteria</taxon>
        <taxon>Sphingomonadales</taxon>
        <taxon>Erythrobacteraceae</taxon>
        <taxon>Erythrobacter/Porphyrobacter group</taxon>
        <taxon>Erythrobacter</taxon>
    </lineage>
</organism>
<gene>
    <name evidence="4" type="ORF">EH31_09300</name>
</gene>
<reference evidence="4 5" key="1">
    <citation type="submission" date="2014-04" db="EMBL/GenBank/DDBJ databases">
        <title>A comprehensive comparison of genomes of Erythrobacter spp. strains.</title>
        <authorList>
            <person name="Zheng Q."/>
        </authorList>
    </citation>
    <scope>NUCLEOTIDE SEQUENCE [LARGE SCALE GENOMIC DNA]</scope>
    <source>
        <strain evidence="4 5">DSM 6997</strain>
    </source>
</reference>
<feature type="signal peptide" evidence="2">
    <location>
        <begin position="1"/>
        <end position="29"/>
    </location>
</feature>
<evidence type="ECO:0000313" key="5">
    <source>
        <dbReference type="Proteomes" id="UP000027647"/>
    </source>
</evidence>
<dbReference type="OrthoDB" id="7279151at2"/>
<dbReference type="InterPro" id="IPR007921">
    <property type="entry name" value="CHAP_dom"/>
</dbReference>
<keyword evidence="5" id="KW-1185">Reference proteome</keyword>
<name>A0A074MBZ9_ERYLO</name>
<evidence type="ECO:0000256" key="2">
    <source>
        <dbReference type="SAM" id="SignalP"/>
    </source>
</evidence>
<dbReference type="AlphaFoldDB" id="A0A074MBZ9"/>
<comment type="caution">
    <text evidence="4">The sequence shown here is derived from an EMBL/GenBank/DDBJ whole genome shotgun (WGS) entry which is preliminary data.</text>
</comment>
<evidence type="ECO:0000256" key="1">
    <source>
        <dbReference type="SAM" id="MobiDB-lite"/>
    </source>
</evidence>
<dbReference type="eggNOG" id="COG3942">
    <property type="taxonomic scope" value="Bacteria"/>
</dbReference>
<dbReference type="EMBL" id="JMIW01000003">
    <property type="protein sequence ID" value="KEO90275.1"/>
    <property type="molecule type" value="Genomic_DNA"/>
</dbReference>
<dbReference type="STRING" id="1044.EH31_09300"/>
<protein>
    <recommendedName>
        <fullName evidence="3">Peptidase C51 domain-containing protein</fullName>
    </recommendedName>
</protein>
<dbReference type="Proteomes" id="UP000027647">
    <property type="component" value="Unassembled WGS sequence"/>
</dbReference>
<keyword evidence="2" id="KW-0732">Signal</keyword>
<dbReference type="InterPro" id="IPR038765">
    <property type="entry name" value="Papain-like_cys_pep_sf"/>
</dbReference>
<dbReference type="PROSITE" id="PS50911">
    <property type="entry name" value="CHAP"/>
    <property type="match status" value="1"/>
</dbReference>
<feature type="domain" description="Peptidase C51" evidence="3">
    <location>
        <begin position="12"/>
        <end position="137"/>
    </location>
</feature>
<dbReference type="Pfam" id="PF05257">
    <property type="entry name" value="CHAP"/>
    <property type="match status" value="1"/>
</dbReference>
<evidence type="ECO:0000313" key="4">
    <source>
        <dbReference type="EMBL" id="KEO90275.1"/>
    </source>
</evidence>
<sequence length="208" mass="23258">MKCHLKSLFAARLALASASLAMVPAPAVAQTSDYLQCVPYAREMSGIQIYGDARTWWDQANGEYARGQRPQKGAVMVFKPHRNMHLGHVAYVSEVVDSRTVRLTHANWSEINGQRGQVERDVPAIDVSPNNDWSEVRVWYHSIGAPGGTHWPLHGFIYADGQISSGSRPQMQRATPRERGPIRAKSSSEFENAFAKLEFEDAFAKFSR</sequence>
<dbReference type="SUPFAM" id="SSF54001">
    <property type="entry name" value="Cysteine proteinases"/>
    <property type="match status" value="1"/>
</dbReference>
<feature type="compositionally biased region" description="Polar residues" evidence="1">
    <location>
        <begin position="164"/>
        <end position="173"/>
    </location>
</feature>